<dbReference type="PATRIC" id="fig|1420583.3.peg.1784"/>
<dbReference type="GO" id="GO:0016987">
    <property type="term" value="F:sigma factor activity"/>
    <property type="evidence" value="ECO:0007669"/>
    <property type="project" value="InterPro"/>
</dbReference>
<dbReference type="InterPro" id="IPR013249">
    <property type="entry name" value="RNA_pol_sigma70_r4_t2"/>
</dbReference>
<sequence>MTTREAAMSEDERQRDERIKAALEALPDRTYRIFFLNMVEKMSHVEIAKQEWMFVWQVRRHMRRAIRAIAKAR</sequence>
<comment type="caution">
    <text evidence="2">The sequence shown here is derived from an EMBL/GenBank/DDBJ whole genome shotgun (WGS) entry which is preliminary data.</text>
</comment>
<gene>
    <name evidence="2" type="ORF">V473_08885</name>
</gene>
<dbReference type="Gene3D" id="1.10.10.10">
    <property type="entry name" value="Winged helix-like DNA-binding domain superfamily/Winged helix DNA-binding domain"/>
    <property type="match status" value="1"/>
</dbReference>
<accession>A0A0J7Y4G7</accession>
<dbReference type="Proteomes" id="UP000052232">
    <property type="component" value="Unassembled WGS sequence"/>
</dbReference>
<organism evidence="2 3">
    <name type="scientific">Sphingobium cupriresistens LL01</name>
    <dbReference type="NCBI Taxonomy" id="1420583"/>
    <lineage>
        <taxon>Bacteria</taxon>
        <taxon>Pseudomonadati</taxon>
        <taxon>Pseudomonadota</taxon>
        <taxon>Alphaproteobacteria</taxon>
        <taxon>Sphingomonadales</taxon>
        <taxon>Sphingomonadaceae</taxon>
        <taxon>Sphingobium</taxon>
    </lineage>
</organism>
<dbReference type="Pfam" id="PF08281">
    <property type="entry name" value="Sigma70_r4_2"/>
    <property type="match status" value="1"/>
</dbReference>
<evidence type="ECO:0000259" key="1">
    <source>
        <dbReference type="Pfam" id="PF08281"/>
    </source>
</evidence>
<protein>
    <recommendedName>
        <fullName evidence="1">RNA polymerase sigma factor 70 region 4 type 2 domain-containing protein</fullName>
    </recommendedName>
</protein>
<dbReference type="AlphaFoldDB" id="A0A0J7Y4G7"/>
<keyword evidence="3" id="KW-1185">Reference proteome</keyword>
<dbReference type="GO" id="GO:0003677">
    <property type="term" value="F:DNA binding"/>
    <property type="evidence" value="ECO:0007669"/>
    <property type="project" value="InterPro"/>
</dbReference>
<evidence type="ECO:0000313" key="3">
    <source>
        <dbReference type="Proteomes" id="UP000052232"/>
    </source>
</evidence>
<evidence type="ECO:0000313" key="2">
    <source>
        <dbReference type="EMBL" id="KMS58821.1"/>
    </source>
</evidence>
<dbReference type="InterPro" id="IPR013324">
    <property type="entry name" value="RNA_pol_sigma_r3/r4-like"/>
</dbReference>
<proteinExistence type="predicted"/>
<dbReference type="STRING" id="1420583.V473_08885"/>
<name>A0A0J7Y4G7_9SPHN</name>
<dbReference type="InterPro" id="IPR036388">
    <property type="entry name" value="WH-like_DNA-bd_sf"/>
</dbReference>
<dbReference type="SUPFAM" id="SSF88659">
    <property type="entry name" value="Sigma3 and sigma4 domains of RNA polymerase sigma factors"/>
    <property type="match status" value="1"/>
</dbReference>
<reference evidence="2 3" key="1">
    <citation type="journal article" date="2015" name="G3 (Bethesda)">
        <title>Insights into Ongoing Evolution of the Hexachlorocyclohexane Catabolic Pathway from Comparative Genomics of Ten Sphingomonadaceae Strains.</title>
        <authorList>
            <person name="Pearce S.L."/>
            <person name="Oakeshott J.G."/>
            <person name="Pandey G."/>
        </authorList>
    </citation>
    <scope>NUCLEOTIDE SEQUENCE [LARGE SCALE GENOMIC DNA]</scope>
    <source>
        <strain evidence="2 3">LL01</strain>
    </source>
</reference>
<dbReference type="EMBL" id="JACT01000001">
    <property type="protein sequence ID" value="KMS58821.1"/>
    <property type="molecule type" value="Genomic_DNA"/>
</dbReference>
<feature type="domain" description="RNA polymerase sigma factor 70 region 4 type 2" evidence="1">
    <location>
        <begin position="17"/>
        <end position="68"/>
    </location>
</feature>
<dbReference type="GO" id="GO:0006352">
    <property type="term" value="P:DNA-templated transcription initiation"/>
    <property type="evidence" value="ECO:0007669"/>
    <property type="project" value="InterPro"/>
</dbReference>